<dbReference type="AlphaFoldDB" id="A0A9P5YSL1"/>
<reference evidence="1" key="1">
    <citation type="submission" date="2020-11" db="EMBL/GenBank/DDBJ databases">
        <authorList>
            <consortium name="DOE Joint Genome Institute"/>
            <person name="Ahrendt S."/>
            <person name="Riley R."/>
            <person name="Andreopoulos W."/>
            <person name="Labutti K."/>
            <person name="Pangilinan J."/>
            <person name="Ruiz-Duenas F.J."/>
            <person name="Barrasa J.M."/>
            <person name="Sanchez-Garcia M."/>
            <person name="Camarero S."/>
            <person name="Miyauchi S."/>
            <person name="Serrano A."/>
            <person name="Linde D."/>
            <person name="Babiker R."/>
            <person name="Drula E."/>
            <person name="Ayuso-Fernandez I."/>
            <person name="Pacheco R."/>
            <person name="Padilla G."/>
            <person name="Ferreira P."/>
            <person name="Barriuso J."/>
            <person name="Kellner H."/>
            <person name="Castanera R."/>
            <person name="Alfaro M."/>
            <person name="Ramirez L."/>
            <person name="Pisabarro A.G."/>
            <person name="Kuo A."/>
            <person name="Tritt A."/>
            <person name="Lipzen A."/>
            <person name="He G."/>
            <person name="Yan M."/>
            <person name="Ng V."/>
            <person name="Cullen D."/>
            <person name="Martin F."/>
            <person name="Rosso M.-N."/>
            <person name="Henrissat B."/>
            <person name="Hibbett D."/>
            <person name="Martinez A.T."/>
            <person name="Grigoriev I.V."/>
        </authorList>
    </citation>
    <scope>NUCLEOTIDE SEQUENCE</scope>
    <source>
        <strain evidence="1">CIRM-BRFM 674</strain>
    </source>
</reference>
<sequence length="346" mass="38353">MLSLGHAGVYHVGGNINRPKYHIAQGGFLGDVGWLNERGSFSYCFNIFYPPDHPIQYTKGRVPQNFRPFEPPLSPVDVRTHPNYLPPGAILCTEGVRYSQSSASPLKAEFIVNAQEGAVLVLPDGATREELVNPSAIHAYVNEHAVTWYQLFNGDNDGTTENPVANGTLLVVTSVVRAKSWVMAIFPFQGNNVVQYAKNVRFKYDAEAIRYPWEQITKWHPINYQYERAAEGEVGAVLLGGLSMALSPSLWSNNVAYILLDSVQSCPVLLVPPMGLNERLQRITNYMRGAIEPPILDDSQGHFHPSPIILQILLLSNPAASMGVVDDSIWVPHLNKRVLTHPEFVG</sequence>
<keyword evidence="2" id="KW-1185">Reference proteome</keyword>
<name>A0A9P5YSL1_9AGAR</name>
<evidence type="ECO:0000313" key="1">
    <source>
        <dbReference type="EMBL" id="KAF9473879.1"/>
    </source>
</evidence>
<dbReference type="Proteomes" id="UP000807469">
    <property type="component" value="Unassembled WGS sequence"/>
</dbReference>
<dbReference type="EMBL" id="MU155410">
    <property type="protein sequence ID" value="KAF9473879.1"/>
    <property type="molecule type" value="Genomic_DNA"/>
</dbReference>
<organism evidence="1 2">
    <name type="scientific">Pholiota conissans</name>
    <dbReference type="NCBI Taxonomy" id="109636"/>
    <lineage>
        <taxon>Eukaryota</taxon>
        <taxon>Fungi</taxon>
        <taxon>Dikarya</taxon>
        <taxon>Basidiomycota</taxon>
        <taxon>Agaricomycotina</taxon>
        <taxon>Agaricomycetes</taxon>
        <taxon>Agaricomycetidae</taxon>
        <taxon>Agaricales</taxon>
        <taxon>Agaricineae</taxon>
        <taxon>Strophariaceae</taxon>
        <taxon>Pholiota</taxon>
    </lineage>
</organism>
<comment type="caution">
    <text evidence="1">The sequence shown here is derived from an EMBL/GenBank/DDBJ whole genome shotgun (WGS) entry which is preliminary data.</text>
</comment>
<proteinExistence type="predicted"/>
<protein>
    <submittedName>
        <fullName evidence="1">Uncharacterized protein</fullName>
    </submittedName>
</protein>
<gene>
    <name evidence="1" type="ORF">BDN70DRAFT_997415</name>
</gene>
<dbReference type="OrthoDB" id="3222453at2759"/>
<evidence type="ECO:0000313" key="2">
    <source>
        <dbReference type="Proteomes" id="UP000807469"/>
    </source>
</evidence>
<accession>A0A9P5YSL1</accession>